<dbReference type="AlphaFoldDB" id="A0A6B8M4G8"/>
<dbReference type="KEGG" id="mpar:F7D14_15920"/>
<reference evidence="1 2" key="1">
    <citation type="submission" date="2019-09" db="EMBL/GenBank/DDBJ databases">
        <title>Isolation and complete genome sequencing of Methylocystis species.</title>
        <authorList>
            <person name="Rumah B.L."/>
            <person name="Stead C.E."/>
            <person name="Stevens B.C."/>
            <person name="Minton N.P."/>
            <person name="Grosse-Honebrink A."/>
            <person name="Zhang Y."/>
        </authorList>
    </citation>
    <scope>NUCLEOTIDE SEQUENCE [LARGE SCALE GENOMIC DNA]</scope>
    <source>
        <strain evidence="1 2">BRCS2</strain>
    </source>
</reference>
<dbReference type="EMBL" id="CP044331">
    <property type="protein sequence ID" value="QGM98824.1"/>
    <property type="molecule type" value="Genomic_DNA"/>
</dbReference>
<evidence type="ECO:0000313" key="2">
    <source>
        <dbReference type="Proteomes" id="UP000422569"/>
    </source>
</evidence>
<keyword evidence="2" id="KW-1185">Reference proteome</keyword>
<organism evidence="1 2">
    <name type="scientific">Methylocystis parvus</name>
    <dbReference type="NCBI Taxonomy" id="134"/>
    <lineage>
        <taxon>Bacteria</taxon>
        <taxon>Pseudomonadati</taxon>
        <taxon>Pseudomonadota</taxon>
        <taxon>Alphaproteobacteria</taxon>
        <taxon>Hyphomicrobiales</taxon>
        <taxon>Methylocystaceae</taxon>
        <taxon>Methylocystis</taxon>
    </lineage>
</organism>
<protein>
    <submittedName>
        <fullName evidence="1">Uncharacterized protein</fullName>
    </submittedName>
</protein>
<dbReference type="RefSeq" id="WP_154420050.1">
    <property type="nucleotide sequence ID" value="NZ_CP044331.1"/>
</dbReference>
<evidence type="ECO:0000313" key="1">
    <source>
        <dbReference type="EMBL" id="QGM98824.1"/>
    </source>
</evidence>
<gene>
    <name evidence="1" type="ORF">F7D14_15920</name>
</gene>
<proteinExistence type="predicted"/>
<dbReference type="Proteomes" id="UP000422569">
    <property type="component" value="Chromosome"/>
</dbReference>
<accession>A0A6B8M4G8</accession>
<sequence>MSIECSVFALAFGEPRPFNAFILNSWKACPIINFNLITDQPDLWKAACGDNSENISIIKMTLEEYFSLFLSNFSVENNEQLLSSYGDMLKGLNGWTACCMRPFLREAFQARVTSRFWGWIDYDVILNPSAIIEHVHNNKDRDLLMFPKGALWEQFKLFRCAVPIEDVARAIIKDRSYNGGPLDAVFVYRLPHLFHDDAIDQSNFIAHWHYTDSRDGFTENKVDAIVDNHWDIRNSVDGRAMMFLADTELKLYDDNMVNSAVKSIVTSGQFTFEYSAAEWVNGQIKLR</sequence>
<name>A0A6B8M4G8_9HYPH</name>